<accession>A0A8X6SJZ4</accession>
<protein>
    <submittedName>
        <fullName evidence="1">Integrase_H2C2 domain-containing protein</fullName>
    </submittedName>
</protein>
<evidence type="ECO:0000313" key="1">
    <source>
        <dbReference type="EMBL" id="GFY13591.1"/>
    </source>
</evidence>
<dbReference type="EMBL" id="BMAU01021323">
    <property type="protein sequence ID" value="GFY13591.1"/>
    <property type="molecule type" value="Genomic_DNA"/>
</dbReference>
<evidence type="ECO:0000313" key="2">
    <source>
        <dbReference type="Proteomes" id="UP000887159"/>
    </source>
</evidence>
<comment type="caution">
    <text evidence="1">The sequence shown here is derived from an EMBL/GenBank/DDBJ whole genome shotgun (WGS) entry which is preliminary data.</text>
</comment>
<gene>
    <name evidence="1" type="primary">AVEN_230738_1</name>
    <name evidence="1" type="ORF">TNCV_4959611</name>
</gene>
<dbReference type="InterPro" id="IPR008042">
    <property type="entry name" value="Retrotrans_Pao"/>
</dbReference>
<dbReference type="Pfam" id="PF05380">
    <property type="entry name" value="Peptidase_A17"/>
    <property type="match status" value="1"/>
</dbReference>
<name>A0A8X6SJZ4_TRICX</name>
<sequence length="196" mass="22080">MAESKFDLRGWEHSNPSDSIASPTNVLGMIWDRHCDTLSLNIPDLRELMEEHVHVPRRLHCDSGFQHISLHLFCGASKLAYSAVVFLRVDIGSTVHIQLVQSKTRIAPCGKKETTIARLELLGAAISARLSTTVLKEFPTDNVYFWTDSTTVLAWLKREELWGCICLQPCSRNSEADTCQSLETCTWISESCRLSE</sequence>
<organism evidence="1 2">
    <name type="scientific">Trichonephila clavipes</name>
    <name type="common">Golden silk orbweaver</name>
    <name type="synonym">Nephila clavipes</name>
    <dbReference type="NCBI Taxonomy" id="2585209"/>
    <lineage>
        <taxon>Eukaryota</taxon>
        <taxon>Metazoa</taxon>
        <taxon>Ecdysozoa</taxon>
        <taxon>Arthropoda</taxon>
        <taxon>Chelicerata</taxon>
        <taxon>Arachnida</taxon>
        <taxon>Araneae</taxon>
        <taxon>Araneomorphae</taxon>
        <taxon>Entelegynae</taxon>
        <taxon>Araneoidea</taxon>
        <taxon>Nephilidae</taxon>
        <taxon>Trichonephila</taxon>
    </lineage>
</organism>
<dbReference type="PANTHER" id="PTHR47331">
    <property type="entry name" value="PHD-TYPE DOMAIN-CONTAINING PROTEIN"/>
    <property type="match status" value="1"/>
</dbReference>
<proteinExistence type="predicted"/>
<dbReference type="PANTHER" id="PTHR47331:SF5">
    <property type="entry name" value="RIBONUCLEASE H"/>
    <property type="match status" value="1"/>
</dbReference>
<reference evidence="1" key="1">
    <citation type="submission" date="2020-08" db="EMBL/GenBank/DDBJ databases">
        <title>Multicomponent nature underlies the extraordinary mechanical properties of spider dragline silk.</title>
        <authorList>
            <person name="Kono N."/>
            <person name="Nakamura H."/>
            <person name="Mori M."/>
            <person name="Yoshida Y."/>
            <person name="Ohtoshi R."/>
            <person name="Malay A.D."/>
            <person name="Moran D.A.P."/>
            <person name="Tomita M."/>
            <person name="Numata K."/>
            <person name="Arakawa K."/>
        </authorList>
    </citation>
    <scope>NUCLEOTIDE SEQUENCE</scope>
</reference>
<dbReference type="AlphaFoldDB" id="A0A8X6SJZ4"/>
<dbReference type="Proteomes" id="UP000887159">
    <property type="component" value="Unassembled WGS sequence"/>
</dbReference>
<keyword evidence="2" id="KW-1185">Reference proteome</keyword>